<keyword evidence="3" id="KW-0808">Transferase</keyword>
<organism evidence="3 4">
    <name type="scientific">Luteimonas padinae</name>
    <dbReference type="NCBI Taxonomy" id="1714359"/>
    <lineage>
        <taxon>Bacteria</taxon>
        <taxon>Pseudomonadati</taxon>
        <taxon>Pseudomonadota</taxon>
        <taxon>Gammaproteobacteria</taxon>
        <taxon>Lysobacterales</taxon>
        <taxon>Lysobacteraceae</taxon>
        <taxon>Luteimonas</taxon>
    </lineage>
</organism>
<dbReference type="CDD" id="cd00761">
    <property type="entry name" value="Glyco_tranf_GTA_type"/>
    <property type="match status" value="1"/>
</dbReference>
<evidence type="ECO:0000313" key="3">
    <source>
        <dbReference type="EMBL" id="MFC0718036.1"/>
    </source>
</evidence>
<comment type="caution">
    <text evidence="3">The sequence shown here is derived from an EMBL/GenBank/DDBJ whole genome shotgun (WGS) entry which is preliminary data.</text>
</comment>
<dbReference type="SUPFAM" id="SSF53448">
    <property type="entry name" value="Nucleotide-diphospho-sugar transferases"/>
    <property type="match status" value="1"/>
</dbReference>
<sequence>MKARSMTLSGFVPAARRAWVASELGILLVGIAAAAVFAWASMQGLDGVAGVSLALLGLAVLAIAAVAARRARILHSRMSAEIHGAEERIIHAVPAQKGQPAKALPRGAGGGLPAACISQPIRDYVRLYESRQFVREIDRTILRTGSIAGRDVLAAMASGGSMTWEQIRACLGIMRSSRDGATVRPVFASLEPRLARRLARVVALQALLPDDRINALTLYRALVDVQGIASLDLQHGKLMADLAFYLRDWECLDKAMRSLRLKEVDRQFLEADMCNPFIDSPHADEGRWLELINRGFVRSGVAAILVEGEGEQPSHPFDRLATIPLAPVPDGELVTVVVSSWCPDEGLESAVRSVTLQTWRNLEILLIDDASPDQFLPLLQKVAASDPRIRLIRQAENRGTYVARNRGLQEARGRYFTVHDSDDWAHPQRIEFQVRALEEDARLVSTASMAYRCDDNLVVNFPGVMPDRENASSLMFEVERVRGRIGYFDASRKGADTEFALRIRMAFGDDAHRVLQQPLALIRLRPGSLSRAEFKPGWRHPSRAFYRRSYETWHRQVKLLGGDGRLEIRQDRRTFRLPKRFIIDQGGEEVTERSYYDMVFVADFRASAGPEINVGHEAVAAVRAGMKVGVLHLESYRNLSLREIEPFEIEIEELLQKEVVDEVLYSDRTTIGTLVVRDPSILQFPLPHAAELSVGSAVIVARHAGRGEDRLFHFNAAECATNCFHMFGVEPAWIATNDQVAVELEAVVSRRAISPVRWPHSIVDDLAVAPSGQRGVDGPVVGRVLHGANDTLPKGREARRIAFLAGSGIQMRFLVDPKSGLGSYLENEEVGNWSLLSGSEVARFVFYAQCDFYTHHHGGRADDSQSRYIVEAMAAGCVPVLAPDWEPMFGDAALYCEPKDLADLVTRTWEAPSAYMSLQKRAAEWARERYGPGQLAAVWALVERTR</sequence>
<dbReference type="EC" id="2.4.-.-" evidence="3"/>
<dbReference type="Proteomes" id="UP001589898">
    <property type="component" value="Unassembled WGS sequence"/>
</dbReference>
<accession>A0ABV6T0R3</accession>
<dbReference type="InterPro" id="IPR050834">
    <property type="entry name" value="Glycosyltransf_2"/>
</dbReference>
<dbReference type="InterPro" id="IPR029044">
    <property type="entry name" value="Nucleotide-diphossugar_trans"/>
</dbReference>
<dbReference type="RefSeq" id="WP_189497371.1">
    <property type="nucleotide sequence ID" value="NZ_BMZT01000006.1"/>
</dbReference>
<feature type="domain" description="Glycosyltransferase 2-like" evidence="2">
    <location>
        <begin position="346"/>
        <end position="456"/>
    </location>
</feature>
<proteinExistence type="predicted"/>
<evidence type="ECO:0000256" key="1">
    <source>
        <dbReference type="SAM" id="Phobius"/>
    </source>
</evidence>
<keyword evidence="1" id="KW-0812">Transmembrane</keyword>
<dbReference type="EMBL" id="JBHLTF010000030">
    <property type="protein sequence ID" value="MFC0718036.1"/>
    <property type="molecule type" value="Genomic_DNA"/>
</dbReference>
<dbReference type="GO" id="GO:0016757">
    <property type="term" value="F:glycosyltransferase activity"/>
    <property type="evidence" value="ECO:0007669"/>
    <property type="project" value="UniProtKB-KW"/>
</dbReference>
<dbReference type="Gene3D" id="3.40.50.2000">
    <property type="entry name" value="Glycogen Phosphorylase B"/>
    <property type="match status" value="1"/>
</dbReference>
<feature type="transmembrane region" description="Helical" evidence="1">
    <location>
        <begin position="20"/>
        <end position="42"/>
    </location>
</feature>
<feature type="transmembrane region" description="Helical" evidence="1">
    <location>
        <begin position="48"/>
        <end position="68"/>
    </location>
</feature>
<gene>
    <name evidence="3" type="ORF">ACFFFU_09790</name>
</gene>
<keyword evidence="1" id="KW-0472">Membrane</keyword>
<keyword evidence="4" id="KW-1185">Reference proteome</keyword>
<dbReference type="PANTHER" id="PTHR43685">
    <property type="entry name" value="GLYCOSYLTRANSFERASE"/>
    <property type="match status" value="1"/>
</dbReference>
<keyword evidence="1" id="KW-1133">Transmembrane helix</keyword>
<dbReference type="Pfam" id="PF00535">
    <property type="entry name" value="Glycos_transf_2"/>
    <property type="match status" value="1"/>
</dbReference>
<protein>
    <submittedName>
        <fullName evidence="3">Glycosyltransferase</fullName>
        <ecNumber evidence="3">2.4.-.-</ecNumber>
    </submittedName>
</protein>
<dbReference type="Gene3D" id="3.90.550.10">
    <property type="entry name" value="Spore Coat Polysaccharide Biosynthesis Protein SpsA, Chain A"/>
    <property type="match status" value="1"/>
</dbReference>
<keyword evidence="3" id="KW-0328">Glycosyltransferase</keyword>
<name>A0ABV6T0R3_9GAMM</name>
<dbReference type="PANTHER" id="PTHR43685:SF2">
    <property type="entry name" value="GLYCOSYLTRANSFERASE 2-LIKE DOMAIN-CONTAINING PROTEIN"/>
    <property type="match status" value="1"/>
</dbReference>
<evidence type="ECO:0000259" key="2">
    <source>
        <dbReference type="Pfam" id="PF00535"/>
    </source>
</evidence>
<dbReference type="InterPro" id="IPR001173">
    <property type="entry name" value="Glyco_trans_2-like"/>
</dbReference>
<evidence type="ECO:0000313" key="4">
    <source>
        <dbReference type="Proteomes" id="UP001589898"/>
    </source>
</evidence>
<reference evidence="3 4" key="1">
    <citation type="submission" date="2024-09" db="EMBL/GenBank/DDBJ databases">
        <authorList>
            <person name="Sun Q."/>
            <person name="Mori K."/>
        </authorList>
    </citation>
    <scope>NUCLEOTIDE SEQUENCE [LARGE SCALE GENOMIC DNA]</scope>
    <source>
        <strain evidence="3 4">KCTC 52403</strain>
    </source>
</reference>